<evidence type="ECO:0000259" key="1">
    <source>
        <dbReference type="PROSITE" id="PS50042"/>
    </source>
</evidence>
<dbReference type="InterPro" id="IPR014710">
    <property type="entry name" value="RmlC-like_jellyroll"/>
</dbReference>
<proteinExistence type="predicted"/>
<dbReference type="InterPro" id="IPR018490">
    <property type="entry name" value="cNMP-bd_dom_sf"/>
</dbReference>
<evidence type="ECO:0000313" key="2">
    <source>
        <dbReference type="EMBL" id="SEA65250.1"/>
    </source>
</evidence>
<organism evidence="2 3">
    <name type="scientific">Pedobacter hartonius</name>
    <dbReference type="NCBI Taxonomy" id="425514"/>
    <lineage>
        <taxon>Bacteria</taxon>
        <taxon>Pseudomonadati</taxon>
        <taxon>Bacteroidota</taxon>
        <taxon>Sphingobacteriia</taxon>
        <taxon>Sphingobacteriales</taxon>
        <taxon>Sphingobacteriaceae</taxon>
        <taxon>Pedobacter</taxon>
    </lineage>
</organism>
<dbReference type="Pfam" id="PF00027">
    <property type="entry name" value="cNMP_binding"/>
    <property type="match status" value="1"/>
</dbReference>
<protein>
    <submittedName>
        <fullName evidence="2">cAMP-binding domain of CRP or a regulatory subunit of cAMP-dependent protein kinases</fullName>
    </submittedName>
</protein>
<sequence length="201" mass="23679">MVHHELFDFVFSSAALTELLNDHASSSEWIKNVDEILQDTKYTKGQLLLTKGQTPDKIFFLLRGAVRAYYFDDEDKQCTFYLWDEFSIVTDIVNYIEKIPSDLYIEVCEDSSMLTIPKSSLDKIISRYPESLLFLNSILLHYTRHHRERDIETQTMTANQRLNKFVKIKNKIEQKFNRESIATYLGMSRSYLNDLKGGRRR</sequence>
<dbReference type="STRING" id="425514.SAMN05443550_104243"/>
<name>A0A1H4CY49_9SPHI</name>
<dbReference type="CDD" id="cd00038">
    <property type="entry name" value="CAP_ED"/>
    <property type="match status" value="1"/>
</dbReference>
<dbReference type="AlphaFoldDB" id="A0A1H4CY49"/>
<dbReference type="SUPFAM" id="SSF51206">
    <property type="entry name" value="cAMP-binding domain-like"/>
    <property type="match status" value="1"/>
</dbReference>
<dbReference type="RefSeq" id="WP_090556374.1">
    <property type="nucleotide sequence ID" value="NZ_FNRA01000004.1"/>
</dbReference>
<evidence type="ECO:0000313" key="3">
    <source>
        <dbReference type="Proteomes" id="UP000198850"/>
    </source>
</evidence>
<keyword evidence="3" id="KW-1185">Reference proteome</keyword>
<dbReference type="OrthoDB" id="752588at2"/>
<reference evidence="2 3" key="1">
    <citation type="submission" date="2016-10" db="EMBL/GenBank/DDBJ databases">
        <authorList>
            <person name="de Groot N.N."/>
        </authorList>
    </citation>
    <scope>NUCLEOTIDE SEQUENCE [LARGE SCALE GENOMIC DNA]</scope>
    <source>
        <strain evidence="2 3">DSM 19033</strain>
    </source>
</reference>
<gene>
    <name evidence="2" type="ORF">SAMN05443550_104243</name>
</gene>
<keyword evidence="2" id="KW-0418">Kinase</keyword>
<dbReference type="Gene3D" id="2.60.120.10">
    <property type="entry name" value="Jelly Rolls"/>
    <property type="match status" value="1"/>
</dbReference>
<dbReference type="EMBL" id="FNRA01000004">
    <property type="protein sequence ID" value="SEA65250.1"/>
    <property type="molecule type" value="Genomic_DNA"/>
</dbReference>
<dbReference type="PROSITE" id="PS50042">
    <property type="entry name" value="CNMP_BINDING_3"/>
    <property type="match status" value="1"/>
</dbReference>
<keyword evidence="2" id="KW-0808">Transferase</keyword>
<dbReference type="InterPro" id="IPR000595">
    <property type="entry name" value="cNMP-bd_dom"/>
</dbReference>
<dbReference type="Proteomes" id="UP000198850">
    <property type="component" value="Unassembled WGS sequence"/>
</dbReference>
<dbReference type="GO" id="GO:0016301">
    <property type="term" value="F:kinase activity"/>
    <property type="evidence" value="ECO:0007669"/>
    <property type="project" value="UniProtKB-KW"/>
</dbReference>
<feature type="domain" description="Cyclic nucleotide-binding" evidence="1">
    <location>
        <begin position="32"/>
        <end position="125"/>
    </location>
</feature>
<accession>A0A1H4CY49</accession>